<dbReference type="RefSeq" id="WP_342687348.1">
    <property type="nucleotide sequence ID" value="NZ_JAZBJM010000005.1"/>
</dbReference>
<evidence type="ECO:0000313" key="2">
    <source>
        <dbReference type="EMBL" id="MEM0518492.1"/>
    </source>
</evidence>
<dbReference type="Proteomes" id="UP001390963">
    <property type="component" value="Unassembled WGS sequence"/>
</dbReference>
<evidence type="ECO:0000256" key="1">
    <source>
        <dbReference type="SAM" id="Phobius"/>
    </source>
</evidence>
<dbReference type="EMBL" id="JAZBJM010000005">
    <property type="protein sequence ID" value="MEM0518492.1"/>
    <property type="molecule type" value="Genomic_DNA"/>
</dbReference>
<dbReference type="EMBL" id="JBANCF010000005">
    <property type="protein sequence ID" value="MEM0573444.1"/>
    <property type="molecule type" value="Genomic_DNA"/>
</dbReference>
<comment type="caution">
    <text evidence="2">The sequence shown here is derived from an EMBL/GenBank/DDBJ whole genome shotgun (WGS) entry which is preliminary data.</text>
</comment>
<evidence type="ECO:0000313" key="4">
    <source>
        <dbReference type="Proteomes" id="UP001388259"/>
    </source>
</evidence>
<evidence type="ECO:0000313" key="3">
    <source>
        <dbReference type="EMBL" id="MEM0573444.1"/>
    </source>
</evidence>
<name>A0AB35YTC3_9FLAO</name>
<feature type="transmembrane region" description="Helical" evidence="1">
    <location>
        <begin position="52"/>
        <end position="73"/>
    </location>
</feature>
<protein>
    <recommendedName>
        <fullName evidence="6">DUF1772 domain-containing protein</fullName>
    </recommendedName>
</protein>
<gene>
    <name evidence="3" type="ORF">VZD24_07960</name>
    <name evidence="2" type="ORF">VZD85_09035</name>
</gene>
<organism evidence="2 4">
    <name type="scientific">Aequorivita flava</name>
    <dbReference type="NCBI Taxonomy" id="3114371"/>
    <lineage>
        <taxon>Bacteria</taxon>
        <taxon>Pseudomonadati</taxon>
        <taxon>Bacteroidota</taxon>
        <taxon>Flavobacteriia</taxon>
        <taxon>Flavobacteriales</taxon>
        <taxon>Flavobacteriaceae</taxon>
        <taxon>Aequorivita</taxon>
    </lineage>
</organism>
<dbReference type="Proteomes" id="UP001388259">
    <property type="component" value="Unassembled WGS sequence"/>
</dbReference>
<evidence type="ECO:0008006" key="6">
    <source>
        <dbReference type="Google" id="ProtNLM"/>
    </source>
</evidence>
<keyword evidence="1" id="KW-0812">Transmembrane</keyword>
<reference evidence="2 5" key="1">
    <citation type="submission" date="2024-01" db="EMBL/GenBank/DDBJ databases">
        <title>Aequorivita flavus sp. nov., isolated from deep-sea sediment.</title>
        <authorList>
            <person name="Chen X."/>
        </authorList>
    </citation>
    <scope>NUCLEOTIDE SEQUENCE</scope>
    <source>
        <strain evidence="2">MCCC 1A16923</strain>
        <strain evidence="3 5">MCCC 1A16935</strain>
    </source>
</reference>
<keyword evidence="5" id="KW-1185">Reference proteome</keyword>
<evidence type="ECO:0000313" key="5">
    <source>
        <dbReference type="Proteomes" id="UP001390963"/>
    </source>
</evidence>
<proteinExistence type="predicted"/>
<keyword evidence="1" id="KW-1133">Transmembrane helix</keyword>
<dbReference type="AlphaFoldDB" id="A0AB35YTC3"/>
<accession>A0AB35YTC3</accession>
<feature type="transmembrane region" description="Helical" evidence="1">
    <location>
        <begin position="130"/>
        <end position="148"/>
    </location>
</feature>
<sequence length="157" mass="17761">MKNFIYALCCLSFCSIVGGAIYEHVNIVPQWAKAPPASLAMFQGDYGARVEVFWMFIHPITLFLFAITLFVSWKSARRKHIVFPLALYLIVLVTTSIYFVPELVEILGTTYSTTIDQSLVERAHLWESLSHLRLLFIAVASVYLLSGLTKPESNKLT</sequence>
<keyword evidence="1" id="KW-0472">Membrane</keyword>
<feature type="transmembrane region" description="Helical" evidence="1">
    <location>
        <begin position="80"/>
        <end position="100"/>
    </location>
</feature>